<dbReference type="InterPro" id="IPR011990">
    <property type="entry name" value="TPR-like_helical_dom_sf"/>
</dbReference>
<evidence type="ECO:0000259" key="1">
    <source>
        <dbReference type="PROSITE" id="PS50943"/>
    </source>
</evidence>
<dbReference type="RefSeq" id="WP_073258808.1">
    <property type="nucleotide sequence ID" value="NZ_FRCS01000005.1"/>
</dbReference>
<dbReference type="EMBL" id="FRCS01000005">
    <property type="protein sequence ID" value="SHN33994.1"/>
    <property type="molecule type" value="Genomic_DNA"/>
</dbReference>
<evidence type="ECO:0000313" key="2">
    <source>
        <dbReference type="EMBL" id="SHN33994.1"/>
    </source>
</evidence>
<gene>
    <name evidence="2" type="ORF">SAMN05443668_105207</name>
</gene>
<dbReference type="GO" id="GO:0003677">
    <property type="term" value="F:DNA binding"/>
    <property type="evidence" value="ECO:0007669"/>
    <property type="project" value="InterPro"/>
</dbReference>
<dbReference type="SMART" id="SM00530">
    <property type="entry name" value="HTH_XRE"/>
    <property type="match status" value="1"/>
</dbReference>
<organism evidence="2 3">
    <name type="scientific">Cryptosporangium aurantiacum</name>
    <dbReference type="NCBI Taxonomy" id="134849"/>
    <lineage>
        <taxon>Bacteria</taxon>
        <taxon>Bacillati</taxon>
        <taxon>Actinomycetota</taxon>
        <taxon>Actinomycetes</taxon>
        <taxon>Cryptosporangiales</taxon>
        <taxon>Cryptosporangiaceae</taxon>
        <taxon>Cryptosporangium</taxon>
    </lineage>
</organism>
<evidence type="ECO:0000313" key="3">
    <source>
        <dbReference type="Proteomes" id="UP000184440"/>
    </source>
</evidence>
<protein>
    <submittedName>
        <fullName evidence="2">Transcriptional regulator, contains XRE-family HTH domain</fullName>
    </submittedName>
</protein>
<accession>A0A1M7QQW7</accession>
<dbReference type="InterPro" id="IPR010982">
    <property type="entry name" value="Lambda_DNA-bd_dom_sf"/>
</dbReference>
<reference evidence="2 3" key="1">
    <citation type="submission" date="2016-11" db="EMBL/GenBank/DDBJ databases">
        <authorList>
            <person name="Jaros S."/>
            <person name="Januszkiewicz K."/>
            <person name="Wedrychowicz H."/>
        </authorList>
    </citation>
    <scope>NUCLEOTIDE SEQUENCE [LARGE SCALE GENOMIC DNA]</scope>
    <source>
        <strain evidence="2 3">DSM 46144</strain>
    </source>
</reference>
<dbReference type="Proteomes" id="UP000184440">
    <property type="component" value="Unassembled WGS sequence"/>
</dbReference>
<dbReference type="Gene3D" id="1.25.40.10">
    <property type="entry name" value="Tetratricopeptide repeat domain"/>
    <property type="match status" value="1"/>
</dbReference>
<name>A0A1M7QQW7_9ACTN</name>
<dbReference type="SUPFAM" id="SSF47413">
    <property type="entry name" value="lambda repressor-like DNA-binding domains"/>
    <property type="match status" value="1"/>
</dbReference>
<dbReference type="PROSITE" id="PS50943">
    <property type="entry name" value="HTH_CROC1"/>
    <property type="match status" value="1"/>
</dbReference>
<dbReference type="CDD" id="cd00093">
    <property type="entry name" value="HTH_XRE"/>
    <property type="match status" value="1"/>
</dbReference>
<sequence length="460" mass="49971">MTSDPNRPRLRQLREERGWTQQDVADQLIRLAWLHNRERVGVNADMVAKWERGAKGVSTRYRDLMCLLFGVDADYLRVKTTGSKPRTSPTAAPDEGSLVATLGGAASVLDQLGAAGEILQPKMFDAWKDELMHRRALLKLMGLTPAAAGLGLGEPETTRSGKPTPAAIADLDTLADRYQTLYHSTAPASLMTPVVAHLATASDLLRQGPAPADRLRLLENRARVATLAGRLAFFDLHDPMGARGYYNLALEAAREAGDHLQAASALAHTAFIPASEHGFPAALDYLQAANRHVVKHPHGPVASWLAAVESEMQTNAGQPKAALAAIDRAREALGRRDATATKLVWFDYYDSTRLEGFAGYATLRAGKYRDAENSLSVALGRLPRTAVKQRAVFLVDLATVELHNGNLDEACRIVGDAAEQLHQAGYATGADRIREFRTAVAPWKTSEAVRLLDEQLIALV</sequence>
<dbReference type="AlphaFoldDB" id="A0A1M7QQW7"/>
<dbReference type="STRING" id="134849.SAMN05443668_105207"/>
<proteinExistence type="predicted"/>
<dbReference type="InterPro" id="IPR001387">
    <property type="entry name" value="Cro/C1-type_HTH"/>
</dbReference>
<keyword evidence="3" id="KW-1185">Reference proteome</keyword>
<dbReference type="Gene3D" id="1.10.260.40">
    <property type="entry name" value="lambda repressor-like DNA-binding domains"/>
    <property type="match status" value="1"/>
</dbReference>
<dbReference type="OrthoDB" id="3217562at2"/>
<feature type="domain" description="HTH cro/C1-type" evidence="1">
    <location>
        <begin position="10"/>
        <end position="76"/>
    </location>
</feature>